<comment type="similarity">
    <text evidence="1">Belongs to the FHIP family.</text>
</comment>
<evidence type="ECO:0000256" key="1">
    <source>
        <dbReference type="ARBA" id="ARBA00024336"/>
    </source>
</evidence>
<evidence type="ECO:0000313" key="4">
    <source>
        <dbReference type="EnsemblMetazoa" id="CLYHEMP013828.1"/>
    </source>
</evidence>
<evidence type="ECO:0000259" key="3">
    <source>
        <dbReference type="Pfam" id="PF19314"/>
    </source>
</evidence>
<sequence length="884" mass="99297">MKRSKKMLSRFTSMLSNAVEAFAPEMTLLEQFRYHWKCVTQFFLDTEDERIAVENTTIPNHLEQMIEVLKIEEHENGISSAGPAMEFMLQHKILETMQTLGKADCPPGMKRYVLIFFTKLLGKLKQKLLPHVNVHKPINKLIRCCGNVKAGPTETEEVQFLLQVSSKLKQDSYLVSFFLEKPTSTEQGASPPLSPGGSMGSDREKPEYSLVDSLLVLTKSEDSRVAIKACEGLLLVTSILEDTAASVIVLYTAFCERMADQLSKLFRCLPQVLDPADINQSNATWGFDHDDQYGTDFLGKRQLTAFLSWLDYVNQLSIEAHPMVSKSLAQAIRERFILTAIDSGLSQASEPCAITVTAILTRCLKLVSSPTLAQEFAIILLGNEMSPEIPDHQSPHKLRRLLIQRINHLSDQLAVETLRLFQGLLKLAYQPIIDTLVVRNFQTRNYLDFRRIKSKSTTRTSSISSTTSSKKIDTGAKSETAPIIGIIGDTITEVSPKNDEKIPDTEFSSDTYDNESTDSKVVDTGEGELNATIASIENISEEKSNEHIEAIVNETSSSNIINTSSEQTAENTSDEASPLKVDNSNNNTRSVETMETGEENNSQDTAQITEQNENTELKSTSETEQSLDESAASLLDQSNDLEVEEGIDELHGASINNIEEETLDYLNSPKGFNKRKVEKAVNGFLLLLPETLRTSGGSTTETGYDSYLREAHRQCDQRSKQTRLYDWPTALKEAITDDEKEEEAFYEGAFLNTIFRRLERMLDQPYEINLEVTGILSLLCQFRHPFLHEFLVDTSGVVKDSVFTLHRILLKVCQDVKTRGVRNLQNLSLARKNLMAEKVQDTTDIPDQMFLDGIIVYEEFCKELAAIAFVSSTMEFNQNEDNFF</sequence>
<dbReference type="InterPro" id="IPR045669">
    <property type="entry name" value="FHIP_C"/>
</dbReference>
<feature type="region of interest" description="Disordered" evidence="2">
    <location>
        <begin position="183"/>
        <end position="204"/>
    </location>
</feature>
<protein>
    <recommendedName>
        <fullName evidence="3">FHF complex subunit HOOK-interacting protein C-terminal domain-containing protein</fullName>
    </recommendedName>
</protein>
<dbReference type="Proteomes" id="UP000594262">
    <property type="component" value="Unplaced"/>
</dbReference>
<feature type="region of interest" description="Disordered" evidence="2">
    <location>
        <begin position="554"/>
        <end position="606"/>
    </location>
</feature>
<dbReference type="Pfam" id="PF10257">
    <property type="entry name" value="RAI16-like"/>
    <property type="match status" value="1"/>
</dbReference>
<organism evidence="4 5">
    <name type="scientific">Clytia hemisphaerica</name>
    <dbReference type="NCBI Taxonomy" id="252671"/>
    <lineage>
        <taxon>Eukaryota</taxon>
        <taxon>Metazoa</taxon>
        <taxon>Cnidaria</taxon>
        <taxon>Hydrozoa</taxon>
        <taxon>Hydroidolina</taxon>
        <taxon>Leptothecata</taxon>
        <taxon>Obeliida</taxon>
        <taxon>Clytiidae</taxon>
        <taxon>Clytia</taxon>
    </lineage>
</organism>
<feature type="region of interest" description="Disordered" evidence="2">
    <location>
        <begin position="495"/>
        <end position="522"/>
    </location>
</feature>
<dbReference type="InterPro" id="IPR019384">
    <property type="entry name" value="FHIP"/>
</dbReference>
<dbReference type="Pfam" id="PF19314">
    <property type="entry name" value="DUF5917"/>
    <property type="match status" value="1"/>
</dbReference>
<dbReference type="EnsemblMetazoa" id="CLYHEMT013828.1">
    <property type="protein sequence ID" value="CLYHEMP013828.1"/>
    <property type="gene ID" value="CLYHEMG013828"/>
</dbReference>
<evidence type="ECO:0000313" key="5">
    <source>
        <dbReference type="Proteomes" id="UP000594262"/>
    </source>
</evidence>
<dbReference type="InterPro" id="IPR045668">
    <property type="entry name" value="FHIP_KELAA_motif"/>
</dbReference>
<feature type="compositionally biased region" description="Polar residues" evidence="2">
    <location>
        <begin position="582"/>
        <end position="606"/>
    </location>
</feature>
<dbReference type="GeneID" id="136821791"/>
<dbReference type="OrthoDB" id="5350595at2759"/>
<feature type="compositionally biased region" description="Low complexity" evidence="2">
    <location>
        <begin position="554"/>
        <end position="566"/>
    </location>
</feature>
<feature type="domain" description="FHF complex subunit HOOK-interacting protein C-terminal" evidence="3">
    <location>
        <begin position="747"/>
        <end position="835"/>
    </location>
</feature>
<dbReference type="PANTHER" id="PTHR21705">
    <property type="entry name" value="RAI16 PROTEIN-RELATED"/>
    <property type="match status" value="1"/>
</dbReference>
<name>A0A7M5WVN8_9CNID</name>
<evidence type="ECO:0000256" key="2">
    <source>
        <dbReference type="SAM" id="MobiDB-lite"/>
    </source>
</evidence>
<dbReference type="RefSeq" id="XP_066934103.1">
    <property type="nucleotide sequence ID" value="XM_067078002.1"/>
</dbReference>
<keyword evidence="5" id="KW-1185">Reference proteome</keyword>
<feature type="region of interest" description="Disordered" evidence="2">
    <location>
        <begin position="612"/>
        <end position="631"/>
    </location>
</feature>
<reference evidence="4" key="1">
    <citation type="submission" date="2021-01" db="UniProtKB">
        <authorList>
            <consortium name="EnsemblMetazoa"/>
        </authorList>
    </citation>
    <scope>IDENTIFICATION</scope>
</reference>
<dbReference type="PANTHER" id="PTHR21705:SF12">
    <property type="entry name" value="FHF COMPLEX SUBUNIT HOOK-INTERACTING PROTEIN C-TERMINAL DOMAIN-CONTAINING PROTEIN"/>
    <property type="match status" value="1"/>
</dbReference>
<dbReference type="Pfam" id="PF19311">
    <property type="entry name" value="KELAA"/>
    <property type="match status" value="1"/>
</dbReference>
<dbReference type="AlphaFoldDB" id="A0A7M5WVN8"/>
<accession>A0A7M5WVN8</accession>
<proteinExistence type="inferred from homology"/>